<dbReference type="Gene3D" id="3.40.50.1820">
    <property type="entry name" value="alpha/beta hydrolase"/>
    <property type="match status" value="1"/>
</dbReference>
<evidence type="ECO:0000259" key="2">
    <source>
        <dbReference type="Pfam" id="PF00326"/>
    </source>
</evidence>
<organism evidence="3 4">
    <name type="scientific">Nocardia goodfellowii</name>
    <dbReference type="NCBI Taxonomy" id="882446"/>
    <lineage>
        <taxon>Bacteria</taxon>
        <taxon>Bacillati</taxon>
        <taxon>Actinomycetota</taxon>
        <taxon>Actinomycetes</taxon>
        <taxon>Mycobacteriales</taxon>
        <taxon>Nocardiaceae</taxon>
        <taxon>Nocardia</taxon>
    </lineage>
</organism>
<dbReference type="Gene3D" id="2.120.10.30">
    <property type="entry name" value="TolB, C-terminal domain"/>
    <property type="match status" value="1"/>
</dbReference>
<sequence>MRKADGMPVLIPRSVLFGSRGRPTPRLSPDGYRIGFIDGVDGVANVWIGPVDNVAAAAPVTYDRGPGIRSFLFCHDRSTLVYVQDFDGDENWRLYALDLSSGEVRLLTPGAGVRATILAHNHFHSNTMLIGLPSDDPRRIDPYRLDLTTGTLEHLESNPGYSNWLIDSDLRIRGGASITADGGREIKLRDLATGRDEPWMTIAPEDTATTGLPTFDRAGNIHMSSGIGSHTKRLIHIDQHTGDHTVLASHDTYDLMTVYSDPFTLRPQSAVFLGDRRIWVHLDPDFGTRIDHLRAQLDGDISISRSPGSDRWLVAESSDRTSTRYHIYDCATDKIAPLYDERPDLAGYQFAAMEPLAFTARDGLTINGYITFPVEQPRADLPAVLLVHGGPSVRDTWGYKPTVQWLANRGYAVIQVNFRGSTGYGKAFINAGDREWGRAMHHDLLDAVDHVVGQGWIDPKRVAIYGGSFGGYAALVGAAFTPDVFCAAISICGPSNLITLINTLSAQYRGQVGTWHRQVGNPDTEHDMLWERSPLSRASDIRIPLMIVQGRNDPRVKVTESDQIAAALTEAEIPHEYLLFDDEGHGIRKASNAERLNAAIEAFLATHLGGRAQAPSS</sequence>
<dbReference type="Pfam" id="PF00326">
    <property type="entry name" value="Peptidase_S9"/>
    <property type="match status" value="1"/>
</dbReference>
<proteinExistence type="predicted"/>
<dbReference type="PANTHER" id="PTHR42776">
    <property type="entry name" value="SERINE PEPTIDASE S9 FAMILY MEMBER"/>
    <property type="match status" value="1"/>
</dbReference>
<dbReference type="PANTHER" id="PTHR42776:SF27">
    <property type="entry name" value="DIPEPTIDYL PEPTIDASE FAMILY MEMBER 6"/>
    <property type="match status" value="1"/>
</dbReference>
<evidence type="ECO:0000313" key="3">
    <source>
        <dbReference type="EMBL" id="MBP2189643.1"/>
    </source>
</evidence>
<dbReference type="InterPro" id="IPR011042">
    <property type="entry name" value="6-blade_b-propeller_TolB-like"/>
</dbReference>
<accession>A0ABS4QDK7</accession>
<dbReference type="RefSeq" id="WP_209888636.1">
    <property type="nucleotide sequence ID" value="NZ_JAGGMR010000001.1"/>
</dbReference>
<evidence type="ECO:0000256" key="1">
    <source>
        <dbReference type="ARBA" id="ARBA00022801"/>
    </source>
</evidence>
<dbReference type="GO" id="GO:0004177">
    <property type="term" value="F:aminopeptidase activity"/>
    <property type="evidence" value="ECO:0007669"/>
    <property type="project" value="UniProtKB-KW"/>
</dbReference>
<dbReference type="EMBL" id="JAGGMR010000001">
    <property type="protein sequence ID" value="MBP2189643.1"/>
    <property type="molecule type" value="Genomic_DNA"/>
</dbReference>
<feature type="domain" description="Peptidase S9 prolyl oligopeptidase catalytic" evidence="2">
    <location>
        <begin position="398"/>
        <end position="610"/>
    </location>
</feature>
<evidence type="ECO:0000313" key="4">
    <source>
        <dbReference type="Proteomes" id="UP001519325"/>
    </source>
</evidence>
<dbReference type="InterPro" id="IPR029058">
    <property type="entry name" value="AB_hydrolase_fold"/>
</dbReference>
<dbReference type="InterPro" id="IPR001375">
    <property type="entry name" value="Peptidase_S9_cat"/>
</dbReference>
<keyword evidence="4" id="KW-1185">Reference proteome</keyword>
<dbReference type="SUPFAM" id="SSF53474">
    <property type="entry name" value="alpha/beta-Hydrolases"/>
    <property type="match status" value="1"/>
</dbReference>
<keyword evidence="1" id="KW-0378">Hydrolase</keyword>
<dbReference type="SUPFAM" id="SSF82171">
    <property type="entry name" value="DPP6 N-terminal domain-like"/>
    <property type="match status" value="1"/>
</dbReference>
<keyword evidence="3" id="KW-0645">Protease</keyword>
<keyword evidence="3" id="KW-0031">Aminopeptidase</keyword>
<name>A0ABS4QDK7_9NOCA</name>
<gene>
    <name evidence="3" type="ORF">BJ987_002544</name>
</gene>
<dbReference type="Proteomes" id="UP001519325">
    <property type="component" value="Unassembled WGS sequence"/>
</dbReference>
<protein>
    <submittedName>
        <fullName evidence="3">Dipeptidyl aminopeptidase/acylaminoacyl peptidase</fullName>
    </submittedName>
</protein>
<reference evidence="3 4" key="1">
    <citation type="submission" date="2021-03" db="EMBL/GenBank/DDBJ databases">
        <title>Sequencing the genomes of 1000 actinobacteria strains.</title>
        <authorList>
            <person name="Klenk H.-P."/>
        </authorList>
    </citation>
    <scope>NUCLEOTIDE SEQUENCE [LARGE SCALE GENOMIC DNA]</scope>
    <source>
        <strain evidence="3 4">DSM 45516</strain>
    </source>
</reference>
<comment type="caution">
    <text evidence="3">The sequence shown here is derived from an EMBL/GenBank/DDBJ whole genome shotgun (WGS) entry which is preliminary data.</text>
</comment>